<dbReference type="NCBIfam" id="TIGR01085">
    <property type="entry name" value="murE"/>
    <property type="match status" value="1"/>
</dbReference>
<dbReference type="Gene3D" id="3.40.1390.10">
    <property type="entry name" value="MurE/MurF, N-terminal domain"/>
    <property type="match status" value="1"/>
</dbReference>
<dbReference type="Proteomes" id="UP000315953">
    <property type="component" value="Chromosome"/>
</dbReference>
<dbReference type="PANTHER" id="PTHR23135">
    <property type="entry name" value="MUR LIGASE FAMILY MEMBER"/>
    <property type="match status" value="1"/>
</dbReference>
<dbReference type="PROSITE" id="PS01011">
    <property type="entry name" value="FOLYLPOLYGLU_SYNT_1"/>
    <property type="match status" value="1"/>
</dbReference>
<dbReference type="InterPro" id="IPR035911">
    <property type="entry name" value="MurE/MurF_N"/>
</dbReference>
<comment type="similarity">
    <text evidence="2">Belongs to the MurCDEF family. MurE subfamily.</text>
</comment>
<dbReference type="GO" id="GO:0008360">
    <property type="term" value="P:regulation of cell shape"/>
    <property type="evidence" value="ECO:0007669"/>
    <property type="project" value="UniProtKB-KW"/>
</dbReference>
<dbReference type="PANTHER" id="PTHR23135:SF4">
    <property type="entry name" value="UDP-N-ACETYLMURAMOYL-L-ALANYL-D-GLUTAMATE--2,6-DIAMINOPIMELATE LIGASE MURE HOMOLOG, CHLOROPLASTIC"/>
    <property type="match status" value="1"/>
</dbReference>
<name>A0A516GKQ8_9LACT</name>
<feature type="domain" description="Mur ligase C-terminal" evidence="11">
    <location>
        <begin position="350"/>
        <end position="480"/>
    </location>
</feature>
<dbReference type="KEGG" id="dpm:FNV33_08880"/>
<evidence type="ECO:0000313" key="14">
    <source>
        <dbReference type="Proteomes" id="UP000315953"/>
    </source>
</evidence>
<protein>
    <submittedName>
        <fullName evidence="13">UDP-N-acetylmuramyl-tripeptide synthetase</fullName>
    </submittedName>
</protein>
<dbReference type="RefSeq" id="WP_143333791.1">
    <property type="nucleotide sequence ID" value="NZ_CP041626.1"/>
</dbReference>
<dbReference type="Gene3D" id="3.90.190.20">
    <property type="entry name" value="Mur ligase, C-terminal domain"/>
    <property type="match status" value="1"/>
</dbReference>
<evidence type="ECO:0000256" key="6">
    <source>
        <dbReference type="ARBA" id="ARBA00022840"/>
    </source>
</evidence>
<keyword evidence="4" id="KW-0436">Ligase</keyword>
<reference evidence="13 14" key="1">
    <citation type="submission" date="2019-07" db="EMBL/GenBank/DDBJ databases">
        <title>Genome assembly of a nasal isolate of Dolosigranulum pigrum from a chronic sinusitis patient.</title>
        <authorList>
            <person name="Baig S."/>
            <person name="Overballe-Petersen S."/>
            <person name="Kaspar U."/>
            <person name="Rendboe A."/>
            <person name="de Man T."/>
            <person name="Liu C."/>
            <person name="Price L.B."/>
            <person name="Stegger M."/>
            <person name="Becker K."/>
            <person name="Skytt Andersen P."/>
        </authorList>
    </citation>
    <scope>NUCLEOTIDE SEQUENCE [LARGE SCALE GENOMIC DNA]</scope>
    <source>
        <strain evidence="13 14">83VPs-KB5</strain>
    </source>
</reference>
<evidence type="ECO:0000256" key="9">
    <source>
        <dbReference type="ARBA" id="ARBA00023316"/>
    </source>
</evidence>
<keyword evidence="8 10" id="KW-0573">Peptidoglycan synthesis</keyword>
<dbReference type="InterPro" id="IPR018109">
    <property type="entry name" value="Folylpolyglutamate_synth_CS"/>
</dbReference>
<gene>
    <name evidence="13" type="primary">murE</name>
    <name evidence="13" type="ORF">FNV33_08880</name>
</gene>
<dbReference type="InterPro" id="IPR013221">
    <property type="entry name" value="Mur_ligase_cen"/>
</dbReference>
<accession>A0A516GKQ8</accession>
<evidence type="ECO:0000256" key="8">
    <source>
        <dbReference type="ARBA" id="ARBA00022984"/>
    </source>
</evidence>
<dbReference type="GO" id="GO:0004326">
    <property type="term" value="F:tetrahydrofolylpolyglutamate synthase activity"/>
    <property type="evidence" value="ECO:0007669"/>
    <property type="project" value="InterPro"/>
</dbReference>
<dbReference type="UniPathway" id="UPA00219"/>
<dbReference type="AlphaFoldDB" id="A0A516GKQ8"/>
<dbReference type="Pfam" id="PF08245">
    <property type="entry name" value="Mur_ligase_M"/>
    <property type="match status" value="1"/>
</dbReference>
<dbReference type="InterPro" id="IPR036615">
    <property type="entry name" value="Mur_ligase_C_dom_sf"/>
</dbReference>
<keyword evidence="10" id="KW-0131">Cell cycle</keyword>
<evidence type="ECO:0000259" key="11">
    <source>
        <dbReference type="Pfam" id="PF02875"/>
    </source>
</evidence>
<keyword evidence="7 10" id="KW-0133">Cell shape</keyword>
<comment type="subcellular location">
    <subcellularLocation>
        <location evidence="10">Cytoplasm</location>
    </subcellularLocation>
</comment>
<keyword evidence="6" id="KW-0067">ATP-binding</keyword>
<evidence type="ECO:0000256" key="4">
    <source>
        <dbReference type="ARBA" id="ARBA00022598"/>
    </source>
</evidence>
<comment type="pathway">
    <text evidence="1 10">Cell wall biogenesis; peptidoglycan biosynthesis.</text>
</comment>
<feature type="domain" description="Mur ligase central" evidence="12">
    <location>
        <begin position="124"/>
        <end position="327"/>
    </location>
</feature>
<dbReference type="Pfam" id="PF02875">
    <property type="entry name" value="Mur_ligase_C"/>
    <property type="match status" value="1"/>
</dbReference>
<evidence type="ECO:0000256" key="10">
    <source>
        <dbReference type="RuleBase" id="RU004135"/>
    </source>
</evidence>
<sequence length="515" mass="57644">MYAITMTELRDLLLHYELLRAVNDNGQYYYDRWDDDQIDRVMTHLSYNSQDVSEETLFFCKGASFKEAYIQQAVEAGVSCYIAEKSYDVVGAIGFIVTNIREAMAVVAREFYQRPDEQLKLVGITGTKGKTTTTFLTRSILEEAQPGQTAFISTLAISLDGKSQRPANLTTPEALDLWAMLAEARSNQMRTVLMEVSSQAFKMKRVFGLRFDVAAFLNFSPDHIGVNEHPSLEDYLYCKTELMKYADIAVINRQLDDYDFIQQVAQHYSQQVISYGVEQGDYTLDLTVGKTEDFAIESARDPLELTGHYELGLPGDFNKENALCGAIIGRLLSTEVAAIQAGLAHASVPGRMEHTAFGKDNHIYVDFAHNYISLKRLLDFIVDHYPDHRLTVILGAPGGKGESRRADMGKVLSDYTGEVILTEDDPNFDSVEAISEQIASHIVGESMKPAFIPDRVNAIETAVERAKYSQQEVIVIAGKGSDQYMIKQGKKNPYIGDHILVKTLIQGEDINSRSR</sequence>
<keyword evidence="10" id="KW-0132">Cell division</keyword>
<evidence type="ECO:0000256" key="3">
    <source>
        <dbReference type="ARBA" id="ARBA00022490"/>
    </source>
</evidence>
<proteinExistence type="inferred from homology"/>
<dbReference type="EMBL" id="CP041626">
    <property type="protein sequence ID" value="QDO92101.1"/>
    <property type="molecule type" value="Genomic_DNA"/>
</dbReference>
<dbReference type="InterPro" id="IPR005761">
    <property type="entry name" value="UDP-N-AcMur-Glu-dNH2Pim_ligase"/>
</dbReference>
<dbReference type="GO" id="GO:0005737">
    <property type="term" value="C:cytoplasm"/>
    <property type="evidence" value="ECO:0007669"/>
    <property type="project" value="UniProtKB-SubCell"/>
</dbReference>
<dbReference type="InterPro" id="IPR004101">
    <property type="entry name" value="Mur_ligase_C"/>
</dbReference>
<dbReference type="SUPFAM" id="SSF63418">
    <property type="entry name" value="MurE/MurF N-terminal domain"/>
    <property type="match status" value="1"/>
</dbReference>
<keyword evidence="5" id="KW-0547">Nucleotide-binding</keyword>
<evidence type="ECO:0000256" key="7">
    <source>
        <dbReference type="ARBA" id="ARBA00022960"/>
    </source>
</evidence>
<dbReference type="GO" id="GO:0009252">
    <property type="term" value="P:peptidoglycan biosynthetic process"/>
    <property type="evidence" value="ECO:0007669"/>
    <property type="project" value="UniProtKB-UniPathway"/>
</dbReference>
<dbReference type="GO" id="GO:0005524">
    <property type="term" value="F:ATP binding"/>
    <property type="evidence" value="ECO:0007669"/>
    <property type="project" value="UniProtKB-KW"/>
</dbReference>
<evidence type="ECO:0000256" key="2">
    <source>
        <dbReference type="ARBA" id="ARBA00005898"/>
    </source>
</evidence>
<evidence type="ECO:0000256" key="5">
    <source>
        <dbReference type="ARBA" id="ARBA00022741"/>
    </source>
</evidence>
<evidence type="ECO:0000256" key="1">
    <source>
        <dbReference type="ARBA" id="ARBA00004752"/>
    </source>
</evidence>
<keyword evidence="9 10" id="KW-0961">Cell wall biogenesis/degradation</keyword>
<dbReference type="SUPFAM" id="SSF53623">
    <property type="entry name" value="MurD-like peptide ligases, catalytic domain"/>
    <property type="match status" value="1"/>
</dbReference>
<evidence type="ECO:0000313" key="13">
    <source>
        <dbReference type="EMBL" id="QDO92101.1"/>
    </source>
</evidence>
<dbReference type="SUPFAM" id="SSF53244">
    <property type="entry name" value="MurD-like peptide ligases, peptide-binding domain"/>
    <property type="match status" value="1"/>
</dbReference>
<dbReference type="GO" id="GO:0051301">
    <property type="term" value="P:cell division"/>
    <property type="evidence" value="ECO:0007669"/>
    <property type="project" value="UniProtKB-KW"/>
</dbReference>
<dbReference type="Gene3D" id="3.40.1190.10">
    <property type="entry name" value="Mur-like, catalytic domain"/>
    <property type="match status" value="1"/>
</dbReference>
<dbReference type="GO" id="GO:0071555">
    <property type="term" value="P:cell wall organization"/>
    <property type="evidence" value="ECO:0007669"/>
    <property type="project" value="UniProtKB-KW"/>
</dbReference>
<organism evidence="13 14">
    <name type="scientific">Dolosigranulum pigrum</name>
    <dbReference type="NCBI Taxonomy" id="29394"/>
    <lineage>
        <taxon>Bacteria</taxon>
        <taxon>Bacillati</taxon>
        <taxon>Bacillota</taxon>
        <taxon>Bacilli</taxon>
        <taxon>Lactobacillales</taxon>
        <taxon>Carnobacteriaceae</taxon>
        <taxon>Dolosigranulum</taxon>
    </lineage>
</organism>
<dbReference type="InterPro" id="IPR036565">
    <property type="entry name" value="Mur-like_cat_sf"/>
</dbReference>
<keyword evidence="3" id="KW-0963">Cytoplasm</keyword>
<evidence type="ECO:0000259" key="12">
    <source>
        <dbReference type="Pfam" id="PF08245"/>
    </source>
</evidence>